<evidence type="ECO:0000313" key="4">
    <source>
        <dbReference type="Proteomes" id="UP001470230"/>
    </source>
</evidence>
<sequence length="251" mass="28807">MQGINLPISPQGSHVSFSNIEEKHQFQAEKIESSKITHQLKRELKLWNNLFIDLIEILTKVTPYPPIYIQTDEDKRMILRQLCEDVVNKAANPTESIEYQTLEQNLIDCQNKVEELKERCEQISGQLASAPQEAPVLKEKVSLEHKLTNLENILKRQVKNRKSELMKEKNKTHFKRKRSDQISESSSVTKNIKPKIPTGNEQISAKTSSASFSFEQIPLSNQSCSNKYSSQSRLITLTDDENDFSNDSLFV</sequence>
<accession>A0ABR2I6F2</accession>
<name>A0ABR2I6F2_9EUKA</name>
<dbReference type="EMBL" id="JAPFFF010000019">
    <property type="protein sequence ID" value="KAK8857985.1"/>
    <property type="molecule type" value="Genomic_DNA"/>
</dbReference>
<keyword evidence="4" id="KW-1185">Reference proteome</keyword>
<protein>
    <submittedName>
        <fullName evidence="3">Uncharacterized protein</fullName>
    </submittedName>
</protein>
<evidence type="ECO:0000313" key="3">
    <source>
        <dbReference type="EMBL" id="KAK8857985.1"/>
    </source>
</evidence>
<reference evidence="3 4" key="1">
    <citation type="submission" date="2024-04" db="EMBL/GenBank/DDBJ databases">
        <title>Tritrichomonas musculus Genome.</title>
        <authorList>
            <person name="Alves-Ferreira E."/>
            <person name="Grigg M."/>
            <person name="Lorenzi H."/>
            <person name="Galac M."/>
        </authorList>
    </citation>
    <scope>NUCLEOTIDE SEQUENCE [LARGE SCALE GENOMIC DNA]</scope>
    <source>
        <strain evidence="3 4">EAF2021</strain>
    </source>
</reference>
<evidence type="ECO:0000256" key="1">
    <source>
        <dbReference type="SAM" id="Coils"/>
    </source>
</evidence>
<feature type="coiled-coil region" evidence="1">
    <location>
        <begin position="99"/>
        <end position="160"/>
    </location>
</feature>
<feature type="region of interest" description="Disordered" evidence="2">
    <location>
        <begin position="167"/>
        <end position="204"/>
    </location>
</feature>
<dbReference type="Proteomes" id="UP001470230">
    <property type="component" value="Unassembled WGS sequence"/>
</dbReference>
<comment type="caution">
    <text evidence="3">The sequence shown here is derived from an EMBL/GenBank/DDBJ whole genome shotgun (WGS) entry which is preliminary data.</text>
</comment>
<keyword evidence="1" id="KW-0175">Coiled coil</keyword>
<evidence type="ECO:0000256" key="2">
    <source>
        <dbReference type="SAM" id="MobiDB-lite"/>
    </source>
</evidence>
<gene>
    <name evidence="3" type="ORF">M9Y10_013085</name>
</gene>
<organism evidence="3 4">
    <name type="scientific">Tritrichomonas musculus</name>
    <dbReference type="NCBI Taxonomy" id="1915356"/>
    <lineage>
        <taxon>Eukaryota</taxon>
        <taxon>Metamonada</taxon>
        <taxon>Parabasalia</taxon>
        <taxon>Tritrichomonadida</taxon>
        <taxon>Tritrichomonadidae</taxon>
        <taxon>Tritrichomonas</taxon>
    </lineage>
</organism>
<proteinExistence type="predicted"/>